<evidence type="ECO:0000256" key="1">
    <source>
        <dbReference type="SAM" id="MobiDB-lite"/>
    </source>
</evidence>
<proteinExistence type="predicted"/>
<gene>
    <name evidence="3" type="ORF">SYV04_04620</name>
</gene>
<organism evidence="3 4">
    <name type="scientific">Hyalangium rubrum</name>
    <dbReference type="NCBI Taxonomy" id="3103134"/>
    <lineage>
        <taxon>Bacteria</taxon>
        <taxon>Pseudomonadati</taxon>
        <taxon>Myxococcota</taxon>
        <taxon>Myxococcia</taxon>
        <taxon>Myxococcales</taxon>
        <taxon>Cystobacterineae</taxon>
        <taxon>Archangiaceae</taxon>
        <taxon>Hyalangium</taxon>
    </lineage>
</organism>
<evidence type="ECO:0000256" key="2">
    <source>
        <dbReference type="SAM" id="SignalP"/>
    </source>
</evidence>
<dbReference type="RefSeq" id="WP_321544356.1">
    <property type="nucleotide sequence ID" value="NZ_JAXIVS010000001.1"/>
</dbReference>
<name>A0ABU5GWS7_9BACT</name>
<reference evidence="3 4" key="1">
    <citation type="submission" date="2023-12" db="EMBL/GenBank/DDBJ databases">
        <title>the genome sequence of Hyalangium sp. s54d21.</title>
        <authorList>
            <person name="Zhang X."/>
        </authorList>
    </citation>
    <scope>NUCLEOTIDE SEQUENCE [LARGE SCALE GENOMIC DNA]</scope>
    <source>
        <strain evidence="4">s54d21</strain>
    </source>
</reference>
<sequence length="371" mass="38633">MRSFLIVLALVVASGARAQESAPPAPAVPQTSPAPPLIRAPDEPEPEPEPTSPTAAPVALTDVPIALVPGADVRIETRTERFSGPLAVLEPGALSLQSEPQRVANILLEDVQRLSVRKRAVLPSALVGAGTGGVALALLASVACVASEDLGSVAAVCGLVGGAVGTAFGAAAGALVGLAVPRWSTVYEREAQGGRSPRLVEDETEQDSALGWLLHPGPLGEAGLQVGYGRRIDRDGAATDAGMGVRLHLLARFGPYVAFGPEAAVYSHVGTTRFVGPGVPTFVRDQPLFQLGGLLRVGAEFGRVRPAALLGLAWYEGDFSHVAYSVGAEVAVRLVEDWPPLVVDGRYHDNLQRLGEDPRYLSLGVGSRVVW</sequence>
<protein>
    <recommendedName>
        <fullName evidence="5">Outer membrane protein beta-barrel domain-containing protein</fullName>
    </recommendedName>
</protein>
<feature type="signal peptide" evidence="2">
    <location>
        <begin position="1"/>
        <end position="18"/>
    </location>
</feature>
<evidence type="ECO:0000313" key="3">
    <source>
        <dbReference type="EMBL" id="MDY7225651.1"/>
    </source>
</evidence>
<feature type="compositionally biased region" description="Pro residues" evidence="1">
    <location>
        <begin position="23"/>
        <end position="38"/>
    </location>
</feature>
<evidence type="ECO:0000313" key="4">
    <source>
        <dbReference type="Proteomes" id="UP001291309"/>
    </source>
</evidence>
<feature type="chain" id="PRO_5046040537" description="Outer membrane protein beta-barrel domain-containing protein" evidence="2">
    <location>
        <begin position="19"/>
        <end position="371"/>
    </location>
</feature>
<comment type="caution">
    <text evidence="3">The sequence shown here is derived from an EMBL/GenBank/DDBJ whole genome shotgun (WGS) entry which is preliminary data.</text>
</comment>
<accession>A0ABU5GWS7</accession>
<feature type="region of interest" description="Disordered" evidence="1">
    <location>
        <begin position="19"/>
        <end position="58"/>
    </location>
</feature>
<dbReference type="Proteomes" id="UP001291309">
    <property type="component" value="Unassembled WGS sequence"/>
</dbReference>
<keyword evidence="4" id="KW-1185">Reference proteome</keyword>
<dbReference type="EMBL" id="JAXIVS010000001">
    <property type="protein sequence ID" value="MDY7225651.1"/>
    <property type="molecule type" value="Genomic_DNA"/>
</dbReference>
<keyword evidence="2" id="KW-0732">Signal</keyword>
<evidence type="ECO:0008006" key="5">
    <source>
        <dbReference type="Google" id="ProtNLM"/>
    </source>
</evidence>